<dbReference type="PROSITE" id="PS50949">
    <property type="entry name" value="HTH_GNTR"/>
    <property type="match status" value="1"/>
</dbReference>
<dbReference type="GO" id="GO:0003700">
    <property type="term" value="F:DNA-binding transcription factor activity"/>
    <property type="evidence" value="ECO:0007669"/>
    <property type="project" value="InterPro"/>
</dbReference>
<dbReference type="InterPro" id="IPR028978">
    <property type="entry name" value="Chorismate_lyase_/UTRA_dom_sf"/>
</dbReference>
<dbReference type="CDD" id="cd04301">
    <property type="entry name" value="NAT_SF"/>
    <property type="match status" value="1"/>
</dbReference>
<dbReference type="InterPro" id="IPR016181">
    <property type="entry name" value="Acyl_CoA_acyltransferase"/>
</dbReference>
<feature type="domain" description="HTH gntR-type" evidence="4">
    <location>
        <begin position="8"/>
        <end position="76"/>
    </location>
</feature>
<organism evidence="6 7">
    <name type="scientific">Actinacidiphila reveromycinica</name>
    <dbReference type="NCBI Taxonomy" id="659352"/>
    <lineage>
        <taxon>Bacteria</taxon>
        <taxon>Bacillati</taxon>
        <taxon>Actinomycetota</taxon>
        <taxon>Actinomycetes</taxon>
        <taxon>Kitasatosporales</taxon>
        <taxon>Streptomycetaceae</taxon>
        <taxon>Actinacidiphila</taxon>
    </lineage>
</organism>
<dbReference type="Gene3D" id="1.10.10.10">
    <property type="entry name" value="Winged helix-like DNA-binding domain superfamily/Winged helix DNA-binding domain"/>
    <property type="match status" value="1"/>
</dbReference>
<dbReference type="CDD" id="cd07377">
    <property type="entry name" value="WHTH_GntR"/>
    <property type="match status" value="1"/>
</dbReference>
<dbReference type="InterPro" id="IPR000524">
    <property type="entry name" value="Tscrpt_reg_HTH_GntR"/>
</dbReference>
<dbReference type="RefSeq" id="WP_202239808.1">
    <property type="nucleotide sequence ID" value="NZ_AP018366.1"/>
</dbReference>
<evidence type="ECO:0000256" key="1">
    <source>
        <dbReference type="ARBA" id="ARBA00023015"/>
    </source>
</evidence>
<dbReference type="SUPFAM" id="SSF55729">
    <property type="entry name" value="Acyl-CoA N-acyltransferases (Nat)"/>
    <property type="match status" value="1"/>
</dbReference>
<dbReference type="GO" id="GO:0003677">
    <property type="term" value="F:DNA binding"/>
    <property type="evidence" value="ECO:0007669"/>
    <property type="project" value="UniProtKB-KW"/>
</dbReference>
<dbReference type="Pfam" id="PF00583">
    <property type="entry name" value="Acetyltransf_1"/>
    <property type="match status" value="1"/>
</dbReference>
<dbReference type="PANTHER" id="PTHR44846">
    <property type="entry name" value="MANNOSYL-D-GLYCERATE TRANSPORT/METABOLISM SYSTEM REPRESSOR MNGR-RELATED"/>
    <property type="match status" value="1"/>
</dbReference>
<sequence length="440" mass="48964">MSVSSRPRALYLRIADQIRAQISDGSLREGDRLPTEAEIAASWDTTRTTAVKGLGVLINEGLIVSQRPRGHFVRARRPMVYRPQAEFRRRPLTSEMDAFVAQLSDEGRVATQKIEVSIIKPTTEVRDRLRLAEGELTAVRRRVRYIDGVPYNTNDSYFPLDLVQGSEIMDPADITRGANTVLAELGYPQVRAIDEIHVRMPTPEEVERLHLGPGTAVASHVTTGYTASGRPVRTVINCLPGDRHVITYERAKPPISGQLVIRPASEADLDTVTSLWTGAASWLGKRGIDQWQYAPRLERIVQNIEAGECFLVEDQGVPVATITVDDHPDPDFWTSEEAEEPAVYVHRMVVRRDSSGHELGGAMLDWASQMAADQGARWVRLDAWRENQQLQEFYASRGFEHLRTVTVEGRGSGALFQRRAGDVRGAGPQLITLSPDQGTD</sequence>
<protein>
    <submittedName>
        <fullName evidence="6">Putative transcriptional regulator</fullName>
    </submittedName>
</protein>
<dbReference type="InterPro" id="IPR036390">
    <property type="entry name" value="WH_DNA-bd_sf"/>
</dbReference>
<proteinExistence type="predicted"/>
<dbReference type="PROSITE" id="PS51186">
    <property type="entry name" value="GNAT"/>
    <property type="match status" value="1"/>
</dbReference>
<feature type="domain" description="N-acetyltransferase" evidence="5">
    <location>
        <begin position="259"/>
        <end position="421"/>
    </location>
</feature>
<dbReference type="AlphaFoldDB" id="A0A7R6QIE4"/>
<name>A0A7R6QIE4_9ACTN</name>
<dbReference type="Proteomes" id="UP000595703">
    <property type="component" value="Plasmid pRVR1"/>
</dbReference>
<reference evidence="6 7" key="1">
    <citation type="journal article" date="2020" name="Sci. Rep.">
        <title>beta-carboline chemical signals induce reveromycin production through a LuxR family regulator in Streptomyces sp. SN-593.</title>
        <authorList>
            <person name="Panthee S."/>
            <person name="Kito N."/>
            <person name="Hayashi T."/>
            <person name="Shimizu T."/>
            <person name="Ishikawa J."/>
            <person name="Hamamoto H."/>
            <person name="Osada H."/>
            <person name="Takahashi S."/>
        </authorList>
    </citation>
    <scope>NUCLEOTIDE SEQUENCE [LARGE SCALE GENOMIC DNA]</scope>
    <source>
        <strain evidence="6 7">SN-593</strain>
        <plasmid evidence="6 7">pRVR1</plasmid>
    </source>
</reference>
<dbReference type="SMART" id="SM00866">
    <property type="entry name" value="UTRA"/>
    <property type="match status" value="1"/>
</dbReference>
<accession>A0A7R6QIE4</accession>
<dbReference type="SUPFAM" id="SSF46785">
    <property type="entry name" value="Winged helix' DNA-binding domain"/>
    <property type="match status" value="1"/>
</dbReference>
<dbReference type="InterPro" id="IPR011663">
    <property type="entry name" value="UTRA"/>
</dbReference>
<dbReference type="Pfam" id="PF00392">
    <property type="entry name" value="GntR"/>
    <property type="match status" value="1"/>
</dbReference>
<keyword evidence="6" id="KW-0614">Plasmid</keyword>
<dbReference type="Pfam" id="PF07702">
    <property type="entry name" value="UTRA"/>
    <property type="match status" value="1"/>
</dbReference>
<evidence type="ECO:0000259" key="5">
    <source>
        <dbReference type="PROSITE" id="PS51186"/>
    </source>
</evidence>
<dbReference type="SUPFAM" id="SSF64288">
    <property type="entry name" value="Chorismate lyase-like"/>
    <property type="match status" value="1"/>
</dbReference>
<dbReference type="Gene3D" id="3.40.630.30">
    <property type="match status" value="1"/>
</dbReference>
<dbReference type="Gene3D" id="3.40.1410.10">
    <property type="entry name" value="Chorismate lyase-like"/>
    <property type="match status" value="1"/>
</dbReference>
<keyword evidence="3" id="KW-0804">Transcription</keyword>
<dbReference type="EMBL" id="AP018366">
    <property type="protein sequence ID" value="BBG20678.1"/>
    <property type="molecule type" value="Genomic_DNA"/>
</dbReference>
<dbReference type="GO" id="GO:0016747">
    <property type="term" value="F:acyltransferase activity, transferring groups other than amino-acyl groups"/>
    <property type="evidence" value="ECO:0007669"/>
    <property type="project" value="InterPro"/>
</dbReference>
<evidence type="ECO:0000256" key="3">
    <source>
        <dbReference type="ARBA" id="ARBA00023163"/>
    </source>
</evidence>
<keyword evidence="1" id="KW-0805">Transcription regulation</keyword>
<evidence type="ECO:0000313" key="7">
    <source>
        <dbReference type="Proteomes" id="UP000595703"/>
    </source>
</evidence>
<geneLocation type="plasmid" evidence="6 7">
    <name>pRVR1</name>
</geneLocation>
<keyword evidence="7" id="KW-1185">Reference proteome</keyword>
<keyword evidence="2" id="KW-0238">DNA-binding</keyword>
<dbReference type="KEGG" id="arev:RVR_P155"/>
<dbReference type="InterPro" id="IPR000182">
    <property type="entry name" value="GNAT_dom"/>
</dbReference>
<dbReference type="InterPro" id="IPR036388">
    <property type="entry name" value="WH-like_DNA-bd_sf"/>
</dbReference>
<dbReference type="InterPro" id="IPR050679">
    <property type="entry name" value="Bact_HTH_transcr_reg"/>
</dbReference>
<dbReference type="SMART" id="SM00345">
    <property type="entry name" value="HTH_GNTR"/>
    <property type="match status" value="1"/>
</dbReference>
<evidence type="ECO:0000256" key="2">
    <source>
        <dbReference type="ARBA" id="ARBA00023125"/>
    </source>
</evidence>
<evidence type="ECO:0000259" key="4">
    <source>
        <dbReference type="PROSITE" id="PS50949"/>
    </source>
</evidence>
<evidence type="ECO:0000313" key="6">
    <source>
        <dbReference type="EMBL" id="BBG20678.1"/>
    </source>
</evidence>
<gene>
    <name evidence="6" type="ORF">RVR_P155</name>
</gene>
<dbReference type="PANTHER" id="PTHR44846:SF17">
    <property type="entry name" value="GNTR-FAMILY TRANSCRIPTIONAL REGULATOR"/>
    <property type="match status" value="1"/>
</dbReference>
<dbReference type="GO" id="GO:0045892">
    <property type="term" value="P:negative regulation of DNA-templated transcription"/>
    <property type="evidence" value="ECO:0007669"/>
    <property type="project" value="TreeGrafter"/>
</dbReference>